<dbReference type="InterPro" id="IPR045864">
    <property type="entry name" value="aa-tRNA-synth_II/BPL/LPL"/>
</dbReference>
<gene>
    <name evidence="9" type="primary">hisS</name>
    <name evidence="12" type="ORF">A11S_1409</name>
</gene>
<evidence type="ECO:0000256" key="8">
    <source>
        <dbReference type="ARBA" id="ARBA00047639"/>
    </source>
</evidence>
<evidence type="ECO:0000256" key="2">
    <source>
        <dbReference type="ARBA" id="ARBA00011738"/>
    </source>
</evidence>
<dbReference type="InterPro" id="IPR036621">
    <property type="entry name" value="Anticodon-bd_dom_sf"/>
</dbReference>
<evidence type="ECO:0000256" key="1">
    <source>
        <dbReference type="ARBA" id="ARBA00008226"/>
    </source>
</evidence>
<dbReference type="InterPro" id="IPR004516">
    <property type="entry name" value="HisRS/HisZ"/>
</dbReference>
<dbReference type="HAMAP" id="MF_00127">
    <property type="entry name" value="His_tRNA_synth"/>
    <property type="match status" value="1"/>
</dbReference>
<dbReference type="Pfam" id="PF13393">
    <property type="entry name" value="tRNA-synt_His"/>
    <property type="match status" value="1"/>
</dbReference>
<dbReference type="PIRSF" id="PIRSF001549">
    <property type="entry name" value="His-tRNA_synth"/>
    <property type="match status" value="1"/>
</dbReference>
<evidence type="ECO:0000259" key="11">
    <source>
        <dbReference type="PROSITE" id="PS50862"/>
    </source>
</evidence>
<keyword evidence="5 9" id="KW-0067">ATP-binding</keyword>
<dbReference type="InterPro" id="IPR041715">
    <property type="entry name" value="HisRS-like_core"/>
</dbReference>
<dbReference type="Gene3D" id="3.30.930.10">
    <property type="entry name" value="Bira Bifunctional Protein, Domain 2"/>
    <property type="match status" value="1"/>
</dbReference>
<dbReference type="PANTHER" id="PTHR11476">
    <property type="entry name" value="HISTIDYL-TRNA SYNTHETASE"/>
    <property type="match status" value="1"/>
</dbReference>
<feature type="binding site" evidence="10">
    <location>
        <position position="140"/>
    </location>
    <ligand>
        <name>L-histidine</name>
        <dbReference type="ChEBI" id="CHEBI:57595"/>
    </ligand>
</feature>
<evidence type="ECO:0000256" key="7">
    <source>
        <dbReference type="ARBA" id="ARBA00023146"/>
    </source>
</evidence>
<dbReference type="GO" id="GO:0004821">
    <property type="term" value="F:histidine-tRNA ligase activity"/>
    <property type="evidence" value="ECO:0007669"/>
    <property type="project" value="UniProtKB-UniRule"/>
</dbReference>
<organism evidence="12 13">
    <name type="scientific">Micavibrio aeruginosavorus EPB</name>
    <dbReference type="NCBI Taxonomy" id="349215"/>
    <lineage>
        <taxon>Bacteria</taxon>
        <taxon>Pseudomonadati</taxon>
        <taxon>Bdellovibrionota</taxon>
        <taxon>Bdellovibrionia</taxon>
        <taxon>Bdellovibrionales</taxon>
        <taxon>Pseudobdellovibrionaceae</taxon>
        <taxon>Micavibrio</taxon>
    </lineage>
</organism>
<dbReference type="EC" id="6.1.1.21" evidence="9"/>
<keyword evidence="6 9" id="KW-0648">Protein biosynthesis</keyword>
<dbReference type="InterPro" id="IPR015807">
    <property type="entry name" value="His-tRNA-ligase"/>
</dbReference>
<dbReference type="OrthoDB" id="9800814at2"/>
<name>M4VG72_9BACT</name>
<feature type="binding site" evidence="10">
    <location>
        <position position="289"/>
    </location>
    <ligand>
        <name>L-histidine</name>
        <dbReference type="ChEBI" id="CHEBI:57595"/>
    </ligand>
</feature>
<evidence type="ECO:0000313" key="12">
    <source>
        <dbReference type="EMBL" id="AGH98218.1"/>
    </source>
</evidence>
<evidence type="ECO:0000256" key="3">
    <source>
        <dbReference type="ARBA" id="ARBA00022598"/>
    </source>
</evidence>
<dbReference type="CDD" id="cd00773">
    <property type="entry name" value="HisRS-like_core"/>
    <property type="match status" value="1"/>
</dbReference>
<comment type="catalytic activity">
    <reaction evidence="8 9">
        <text>tRNA(His) + L-histidine + ATP = L-histidyl-tRNA(His) + AMP + diphosphate + H(+)</text>
        <dbReference type="Rhea" id="RHEA:17313"/>
        <dbReference type="Rhea" id="RHEA-COMP:9665"/>
        <dbReference type="Rhea" id="RHEA-COMP:9689"/>
        <dbReference type="ChEBI" id="CHEBI:15378"/>
        <dbReference type="ChEBI" id="CHEBI:30616"/>
        <dbReference type="ChEBI" id="CHEBI:33019"/>
        <dbReference type="ChEBI" id="CHEBI:57595"/>
        <dbReference type="ChEBI" id="CHEBI:78442"/>
        <dbReference type="ChEBI" id="CHEBI:78527"/>
        <dbReference type="ChEBI" id="CHEBI:456215"/>
        <dbReference type="EC" id="6.1.1.21"/>
    </reaction>
</comment>
<dbReference type="Pfam" id="PF03129">
    <property type="entry name" value="HGTP_anticodon"/>
    <property type="match status" value="1"/>
</dbReference>
<feature type="domain" description="Aminoacyl-transfer RNA synthetases class-II family profile" evidence="11">
    <location>
        <begin position="36"/>
        <end position="359"/>
    </location>
</feature>
<dbReference type="PATRIC" id="fig|349215.9.peg.1359"/>
<comment type="similarity">
    <text evidence="1 9">Belongs to the class-II aminoacyl-tRNA synthetase family.</text>
</comment>
<feature type="binding site" evidence="10">
    <location>
        <position position="136"/>
    </location>
    <ligand>
        <name>L-histidine</name>
        <dbReference type="ChEBI" id="CHEBI:57595"/>
    </ligand>
</feature>
<keyword evidence="9" id="KW-0963">Cytoplasm</keyword>
<comment type="subunit">
    <text evidence="2 9">Homodimer.</text>
</comment>
<proteinExistence type="inferred from homology"/>
<dbReference type="InterPro" id="IPR006195">
    <property type="entry name" value="aa-tRNA-synth_II"/>
</dbReference>
<evidence type="ECO:0000256" key="4">
    <source>
        <dbReference type="ARBA" id="ARBA00022741"/>
    </source>
</evidence>
<evidence type="ECO:0000256" key="10">
    <source>
        <dbReference type="PIRSR" id="PIRSR001549-1"/>
    </source>
</evidence>
<dbReference type="PANTHER" id="PTHR11476:SF7">
    <property type="entry name" value="HISTIDINE--TRNA LIGASE"/>
    <property type="match status" value="1"/>
</dbReference>
<dbReference type="RefSeq" id="WP_015467752.1">
    <property type="nucleotide sequence ID" value="NC_020812.1"/>
</dbReference>
<evidence type="ECO:0000256" key="5">
    <source>
        <dbReference type="ARBA" id="ARBA00022840"/>
    </source>
</evidence>
<dbReference type="InterPro" id="IPR004154">
    <property type="entry name" value="Anticodon-bd"/>
</dbReference>
<keyword evidence="3 9" id="KW-0436">Ligase</keyword>
<dbReference type="Proteomes" id="UP000011932">
    <property type="component" value="Chromosome"/>
</dbReference>
<keyword evidence="7 9" id="KW-0030">Aminoacyl-tRNA synthetase</keyword>
<dbReference type="SUPFAM" id="SSF55681">
    <property type="entry name" value="Class II aaRS and biotin synthetases"/>
    <property type="match status" value="1"/>
</dbReference>
<sequence>MSTDTKKQIYKPRPVTGFPEWLPEVRLVEQQWFDHIRRVFESYGFCSIETPSVEELDVLRAKGEVDKEIYVIERLHKDDNEKSDARLALHFDQTVPLARYVAQNFNELVFPFKRYQMQRVWRGERPQAGRFREFYQCDIDVIGIDTLPLHFDAEMPAIMWEVMNGLPGMENEKIQVRVNNRKIWLGMLDGIQTSDAAQVMRTIDKLEKIGVDAVRKILMTELGVSDAHADAVLKLAQFKATPKTIATLAQTVPAANALMEEGINELTAVMNNLSHLPDGAVVADMAIVRGLDYYTGTVYETVFVDDPGYGSICSGGRYDDLAGSYINKNLPGVGISVGFSRLFARMVDQKKIDITRKSPAHILLVMNAEERRGEIAKTAQALRARGFNVEMYHAAKKIPDQLKYASRKGIPFVWFAEEDGTHQVKNMSSGEQTKTDPQSWVLPEGYARHEAA</sequence>
<dbReference type="EMBL" id="CP003538">
    <property type="protein sequence ID" value="AGH98218.1"/>
    <property type="molecule type" value="Genomic_DNA"/>
</dbReference>
<dbReference type="GO" id="GO:0005737">
    <property type="term" value="C:cytoplasm"/>
    <property type="evidence" value="ECO:0007669"/>
    <property type="project" value="UniProtKB-SubCell"/>
</dbReference>
<dbReference type="KEGG" id="man:A11S_1409"/>
<dbReference type="PROSITE" id="PS50862">
    <property type="entry name" value="AA_TRNA_LIGASE_II"/>
    <property type="match status" value="1"/>
</dbReference>
<dbReference type="GO" id="GO:0005524">
    <property type="term" value="F:ATP binding"/>
    <property type="evidence" value="ECO:0007669"/>
    <property type="project" value="UniProtKB-UniRule"/>
</dbReference>
<protein>
    <recommendedName>
        <fullName evidence="9">Histidine--tRNA ligase</fullName>
        <ecNumber evidence="9">6.1.1.21</ecNumber>
    </recommendedName>
    <alternativeName>
        <fullName evidence="9">Histidyl-tRNA synthetase</fullName>
        <shortName evidence="9">HisRS</shortName>
    </alternativeName>
</protein>
<dbReference type="SUPFAM" id="SSF52954">
    <property type="entry name" value="Class II aaRS ABD-related"/>
    <property type="match status" value="1"/>
</dbReference>
<feature type="binding site" evidence="10">
    <location>
        <begin position="293"/>
        <end position="294"/>
    </location>
    <ligand>
        <name>L-histidine</name>
        <dbReference type="ChEBI" id="CHEBI:57595"/>
    </ligand>
</feature>
<reference evidence="12 13" key="1">
    <citation type="journal article" date="2013" name="ISME J.">
        <title>By their genes ye shall know them: genomic signatures of predatory bacteria.</title>
        <authorList>
            <person name="Pasternak Z."/>
            <person name="Pietrokovski S."/>
            <person name="Rotem O."/>
            <person name="Gophna U."/>
            <person name="Lurie-Weinberger M.N."/>
            <person name="Jurkevitch E."/>
        </authorList>
    </citation>
    <scope>NUCLEOTIDE SEQUENCE [LARGE SCALE GENOMIC DNA]</scope>
    <source>
        <strain evidence="12">EPB</strain>
    </source>
</reference>
<accession>M4VG72</accession>
<dbReference type="AlphaFoldDB" id="M4VG72"/>
<dbReference type="STRING" id="349215.A11S_1409"/>
<feature type="binding site" evidence="10">
    <location>
        <position position="122"/>
    </location>
    <ligand>
        <name>L-histidine</name>
        <dbReference type="ChEBI" id="CHEBI:57595"/>
    </ligand>
</feature>
<comment type="subcellular location">
    <subcellularLocation>
        <location evidence="9">Cytoplasm</location>
    </subcellularLocation>
</comment>
<evidence type="ECO:0000256" key="6">
    <source>
        <dbReference type="ARBA" id="ARBA00022917"/>
    </source>
</evidence>
<dbReference type="Gene3D" id="3.40.50.800">
    <property type="entry name" value="Anticodon-binding domain"/>
    <property type="match status" value="1"/>
</dbReference>
<dbReference type="HOGENOM" id="CLU_025113_3_0_5"/>
<evidence type="ECO:0000256" key="9">
    <source>
        <dbReference type="HAMAP-Rule" id="MF_00127"/>
    </source>
</evidence>
<feature type="binding site" evidence="10">
    <location>
        <begin position="92"/>
        <end position="94"/>
    </location>
    <ligand>
        <name>L-histidine</name>
        <dbReference type="ChEBI" id="CHEBI:57595"/>
    </ligand>
</feature>
<dbReference type="GO" id="GO:0006427">
    <property type="term" value="P:histidyl-tRNA aminoacylation"/>
    <property type="evidence" value="ECO:0007669"/>
    <property type="project" value="UniProtKB-UniRule"/>
</dbReference>
<dbReference type="NCBIfam" id="TIGR00442">
    <property type="entry name" value="hisS"/>
    <property type="match status" value="1"/>
</dbReference>
<keyword evidence="4 9" id="KW-0547">Nucleotide-binding</keyword>
<evidence type="ECO:0000313" key="13">
    <source>
        <dbReference type="Proteomes" id="UP000011932"/>
    </source>
</evidence>